<reference evidence="2 3" key="1">
    <citation type="submission" date="2021-01" db="EMBL/GenBank/DDBJ databases">
        <title>Draft genome sequence of Micromonospora sp. strain STR1s_6.</title>
        <authorList>
            <person name="Karlyshev A."/>
            <person name="Jawad R."/>
        </authorList>
    </citation>
    <scope>NUCLEOTIDE SEQUENCE [LARGE SCALE GENOMIC DNA]</scope>
    <source>
        <strain evidence="2 3">STR1S-6</strain>
    </source>
</reference>
<evidence type="ECO:0000313" key="2">
    <source>
        <dbReference type="EMBL" id="MBM0275144.1"/>
    </source>
</evidence>
<evidence type="ECO:0000313" key="3">
    <source>
        <dbReference type="Proteomes" id="UP000622245"/>
    </source>
</evidence>
<evidence type="ECO:0000256" key="1">
    <source>
        <dbReference type="SAM" id="MobiDB-lite"/>
    </source>
</evidence>
<accession>A0ABS1YCY5</accession>
<dbReference type="RefSeq" id="WP_203147550.1">
    <property type="nucleotide sequence ID" value="NZ_JAEVHL010000017.1"/>
</dbReference>
<name>A0ABS1YCY5_9ACTN</name>
<sequence length="84" mass="8581">MTHPPGGGGGNGGGGGGTTGPGRLIDRAADAAAAGSYGRSASPLSGQHRADNYRRQTGRNTFTPKQWRRFVHKAHRAGTKVAVA</sequence>
<proteinExistence type="predicted"/>
<feature type="compositionally biased region" description="Low complexity" evidence="1">
    <location>
        <begin position="30"/>
        <end position="41"/>
    </location>
</feature>
<gene>
    <name evidence="2" type="ORF">JM949_06555</name>
</gene>
<comment type="caution">
    <text evidence="2">The sequence shown here is derived from an EMBL/GenBank/DDBJ whole genome shotgun (WGS) entry which is preliminary data.</text>
</comment>
<dbReference type="Proteomes" id="UP000622245">
    <property type="component" value="Unassembled WGS sequence"/>
</dbReference>
<feature type="compositionally biased region" description="Gly residues" evidence="1">
    <location>
        <begin position="1"/>
        <end position="20"/>
    </location>
</feature>
<keyword evidence="3" id="KW-1185">Reference proteome</keyword>
<dbReference type="EMBL" id="JAEVHL010000017">
    <property type="protein sequence ID" value="MBM0275144.1"/>
    <property type="molecule type" value="Genomic_DNA"/>
</dbReference>
<organism evidence="2 3">
    <name type="scientific">Micromonospora tarensis</name>
    <dbReference type="NCBI Taxonomy" id="2806100"/>
    <lineage>
        <taxon>Bacteria</taxon>
        <taxon>Bacillati</taxon>
        <taxon>Actinomycetota</taxon>
        <taxon>Actinomycetes</taxon>
        <taxon>Micromonosporales</taxon>
        <taxon>Micromonosporaceae</taxon>
        <taxon>Micromonospora</taxon>
    </lineage>
</organism>
<feature type="region of interest" description="Disordered" evidence="1">
    <location>
        <begin position="1"/>
        <end position="59"/>
    </location>
</feature>
<protein>
    <submittedName>
        <fullName evidence="2">Uncharacterized protein</fullName>
    </submittedName>
</protein>